<evidence type="ECO:0000256" key="8">
    <source>
        <dbReference type="PIRSR" id="PIRSR036517-2"/>
    </source>
</evidence>
<dbReference type="InterPro" id="IPR009050">
    <property type="entry name" value="Globin-like_sf"/>
</dbReference>
<evidence type="ECO:0000256" key="5">
    <source>
        <dbReference type="ARBA" id="ARBA00023004"/>
    </source>
</evidence>
<dbReference type="GO" id="GO:0005506">
    <property type="term" value="F:iron ion binding"/>
    <property type="evidence" value="ECO:0007669"/>
    <property type="project" value="UniProtKB-UniRule"/>
</dbReference>
<gene>
    <name evidence="12" type="ORF">LSH36_216g00043</name>
</gene>
<dbReference type="InterPro" id="IPR014610">
    <property type="entry name" value="Haemoglobin_extracell"/>
</dbReference>
<feature type="binding site" description="proximal binding residue" evidence="7">
    <location>
        <position position="123"/>
    </location>
    <ligand>
        <name>heme b</name>
        <dbReference type="ChEBI" id="CHEBI:60344"/>
    </ligand>
    <ligandPart>
        <name>Fe</name>
        <dbReference type="ChEBI" id="CHEBI:18248"/>
    </ligandPart>
</feature>
<dbReference type="GO" id="GO:0005576">
    <property type="term" value="C:extracellular region"/>
    <property type="evidence" value="ECO:0007669"/>
    <property type="project" value="UniProtKB-UniRule"/>
</dbReference>
<dbReference type="InterPro" id="IPR044399">
    <property type="entry name" value="Mb-like_M"/>
</dbReference>
<sequence length="174" mass="20165">MHFVTDVPKMKLVFLLVVSLACVAESTQTCGPLERVKMKSQWMQLYGSSFRTREKFSSMVWSYLFRNNPKSMELFTRVRGDNINSHEFKAHMVRVFGGFDILVSLLHNEDILTGQLSHLRDQHNERGIPLEYFDAFFNAMKFSAPHFVPKFDQDAWEACYDVIKTGITKDLASE</sequence>
<evidence type="ECO:0000256" key="4">
    <source>
        <dbReference type="ARBA" id="ARBA00022723"/>
    </source>
</evidence>
<keyword evidence="1 6" id="KW-0813">Transport</keyword>
<keyword evidence="5 6" id="KW-0408">Iron</keyword>
<organism evidence="12 13">
    <name type="scientific">Paralvinella palmiformis</name>
    <dbReference type="NCBI Taxonomy" id="53620"/>
    <lineage>
        <taxon>Eukaryota</taxon>
        <taxon>Metazoa</taxon>
        <taxon>Spiralia</taxon>
        <taxon>Lophotrochozoa</taxon>
        <taxon>Annelida</taxon>
        <taxon>Polychaeta</taxon>
        <taxon>Sedentaria</taxon>
        <taxon>Canalipalpata</taxon>
        <taxon>Terebellida</taxon>
        <taxon>Terebelliformia</taxon>
        <taxon>Alvinellidae</taxon>
        <taxon>Paralvinella</taxon>
    </lineage>
</organism>
<evidence type="ECO:0000259" key="11">
    <source>
        <dbReference type="PROSITE" id="PS01033"/>
    </source>
</evidence>
<dbReference type="Pfam" id="PF00042">
    <property type="entry name" value="Globin"/>
    <property type="match status" value="1"/>
</dbReference>
<keyword evidence="2 6" id="KW-0349">Heme</keyword>
<feature type="signal peptide" evidence="10">
    <location>
        <begin position="1"/>
        <end position="26"/>
    </location>
</feature>
<dbReference type="AlphaFoldDB" id="A0AAD9JP44"/>
<evidence type="ECO:0000313" key="12">
    <source>
        <dbReference type="EMBL" id="KAK2156317.1"/>
    </source>
</evidence>
<dbReference type="GO" id="GO:0019825">
    <property type="term" value="F:oxygen binding"/>
    <property type="evidence" value="ECO:0007669"/>
    <property type="project" value="UniProtKB-UniRule"/>
</dbReference>
<dbReference type="CDD" id="cd01040">
    <property type="entry name" value="Mb-like"/>
    <property type="match status" value="1"/>
</dbReference>
<dbReference type="SUPFAM" id="SSF46458">
    <property type="entry name" value="Globin-like"/>
    <property type="match status" value="1"/>
</dbReference>
<evidence type="ECO:0000256" key="3">
    <source>
        <dbReference type="ARBA" id="ARBA00022621"/>
    </source>
</evidence>
<comment type="caution">
    <text evidence="12">The sequence shown here is derived from an EMBL/GenBank/DDBJ whole genome shotgun (WGS) entry which is preliminary data.</text>
</comment>
<evidence type="ECO:0000313" key="13">
    <source>
        <dbReference type="Proteomes" id="UP001208570"/>
    </source>
</evidence>
<feature type="disulfide bond" evidence="8">
    <location>
        <begin position="30"/>
        <end position="159"/>
    </location>
</feature>
<comment type="similarity">
    <text evidence="6 9">Belongs to the globin family.</text>
</comment>
<keyword evidence="10" id="KW-0732">Signal</keyword>
<evidence type="ECO:0000256" key="1">
    <source>
        <dbReference type="ARBA" id="ARBA00022448"/>
    </source>
</evidence>
<dbReference type="PROSITE" id="PS01033">
    <property type="entry name" value="GLOBIN"/>
    <property type="match status" value="1"/>
</dbReference>
<evidence type="ECO:0000256" key="7">
    <source>
        <dbReference type="PIRSR" id="PIRSR036517-1"/>
    </source>
</evidence>
<dbReference type="Proteomes" id="UP001208570">
    <property type="component" value="Unassembled WGS sequence"/>
</dbReference>
<feature type="chain" id="PRO_5042251142" description="Extracellular globin" evidence="10">
    <location>
        <begin position="27"/>
        <end position="174"/>
    </location>
</feature>
<feature type="domain" description="Globin" evidence="11">
    <location>
        <begin position="29"/>
        <end position="172"/>
    </location>
</feature>
<evidence type="ECO:0000256" key="9">
    <source>
        <dbReference type="RuleBase" id="RU000356"/>
    </source>
</evidence>
<evidence type="ECO:0000256" key="2">
    <source>
        <dbReference type="ARBA" id="ARBA00022617"/>
    </source>
</evidence>
<proteinExistence type="inferred from homology"/>
<dbReference type="InterPro" id="IPR000971">
    <property type="entry name" value="Globin"/>
</dbReference>
<dbReference type="EMBL" id="JAODUP010000216">
    <property type="protein sequence ID" value="KAK2156317.1"/>
    <property type="molecule type" value="Genomic_DNA"/>
</dbReference>
<accession>A0AAD9JP44</accession>
<keyword evidence="13" id="KW-1185">Reference proteome</keyword>
<reference evidence="12" key="1">
    <citation type="journal article" date="2023" name="Mol. Biol. Evol.">
        <title>Third-Generation Sequencing Reveals the Adaptive Role of the Epigenome in Three Deep-Sea Polychaetes.</title>
        <authorList>
            <person name="Perez M."/>
            <person name="Aroh O."/>
            <person name="Sun Y."/>
            <person name="Lan Y."/>
            <person name="Juniper S.K."/>
            <person name="Young C.R."/>
            <person name="Angers B."/>
            <person name="Qian P.Y."/>
        </authorList>
    </citation>
    <scope>NUCLEOTIDE SEQUENCE</scope>
    <source>
        <strain evidence="12">P08H-3</strain>
    </source>
</reference>
<dbReference type="InterPro" id="IPR012292">
    <property type="entry name" value="Globin/Proto"/>
</dbReference>
<keyword evidence="8" id="KW-1015">Disulfide bond</keyword>
<keyword evidence="3 6" id="KW-0561">Oxygen transport</keyword>
<evidence type="ECO:0000256" key="10">
    <source>
        <dbReference type="SAM" id="SignalP"/>
    </source>
</evidence>
<evidence type="ECO:0000256" key="6">
    <source>
        <dbReference type="PIRNR" id="PIRNR036517"/>
    </source>
</evidence>
<protein>
    <recommendedName>
        <fullName evidence="6">Extracellular globin</fullName>
    </recommendedName>
</protein>
<dbReference type="PIRSF" id="PIRSF036517">
    <property type="entry name" value="Ext_hemo"/>
    <property type="match status" value="1"/>
</dbReference>
<dbReference type="GO" id="GO:0005344">
    <property type="term" value="F:oxygen carrier activity"/>
    <property type="evidence" value="ECO:0007669"/>
    <property type="project" value="UniProtKB-UniRule"/>
</dbReference>
<name>A0AAD9JP44_9ANNE</name>
<keyword evidence="4 6" id="KW-0479">Metal-binding</keyword>
<dbReference type="Gene3D" id="1.10.490.10">
    <property type="entry name" value="Globins"/>
    <property type="match status" value="1"/>
</dbReference>
<dbReference type="GO" id="GO:0005833">
    <property type="term" value="C:hemoglobin complex"/>
    <property type="evidence" value="ECO:0007669"/>
    <property type="project" value="UniProtKB-UniRule"/>
</dbReference>
<dbReference type="GO" id="GO:0020037">
    <property type="term" value="F:heme binding"/>
    <property type="evidence" value="ECO:0007669"/>
    <property type="project" value="UniProtKB-UniRule"/>
</dbReference>